<dbReference type="Proteomes" id="UP001283361">
    <property type="component" value="Unassembled WGS sequence"/>
</dbReference>
<evidence type="ECO:0000313" key="1">
    <source>
        <dbReference type="EMBL" id="KAK3740833.1"/>
    </source>
</evidence>
<comment type="caution">
    <text evidence="1">The sequence shown here is derived from an EMBL/GenBank/DDBJ whole genome shotgun (WGS) entry which is preliminary data.</text>
</comment>
<evidence type="ECO:0000313" key="2">
    <source>
        <dbReference type="Proteomes" id="UP001283361"/>
    </source>
</evidence>
<protein>
    <submittedName>
        <fullName evidence="1">Uncharacterized protein</fullName>
    </submittedName>
</protein>
<name>A0AAE1CWX3_9GAST</name>
<dbReference type="AlphaFoldDB" id="A0AAE1CWX3"/>
<reference evidence="1" key="1">
    <citation type="journal article" date="2023" name="G3 (Bethesda)">
        <title>A reference genome for the long-term kleptoplast-retaining sea slug Elysia crispata morphotype clarki.</title>
        <authorList>
            <person name="Eastman K.E."/>
            <person name="Pendleton A.L."/>
            <person name="Shaikh M.A."/>
            <person name="Suttiyut T."/>
            <person name="Ogas R."/>
            <person name="Tomko P."/>
            <person name="Gavelis G."/>
            <person name="Widhalm J.R."/>
            <person name="Wisecaver J.H."/>
        </authorList>
    </citation>
    <scope>NUCLEOTIDE SEQUENCE</scope>
    <source>
        <strain evidence="1">ECLA1</strain>
    </source>
</reference>
<sequence length="88" mass="9770">MTRPGGEQALRTARKSVAFLALVVRRLSKVGQERTKFTDSFRGRLNAGLLPLTRLSLSACLCQCSHSPLATQWSNITQKLKLNIKICI</sequence>
<dbReference type="EMBL" id="JAWDGP010006459">
    <property type="protein sequence ID" value="KAK3740833.1"/>
    <property type="molecule type" value="Genomic_DNA"/>
</dbReference>
<accession>A0AAE1CWX3</accession>
<gene>
    <name evidence="1" type="ORF">RRG08_042817</name>
</gene>
<organism evidence="1 2">
    <name type="scientific">Elysia crispata</name>
    <name type="common">lettuce slug</name>
    <dbReference type="NCBI Taxonomy" id="231223"/>
    <lineage>
        <taxon>Eukaryota</taxon>
        <taxon>Metazoa</taxon>
        <taxon>Spiralia</taxon>
        <taxon>Lophotrochozoa</taxon>
        <taxon>Mollusca</taxon>
        <taxon>Gastropoda</taxon>
        <taxon>Heterobranchia</taxon>
        <taxon>Euthyneura</taxon>
        <taxon>Panpulmonata</taxon>
        <taxon>Sacoglossa</taxon>
        <taxon>Placobranchoidea</taxon>
        <taxon>Plakobranchidae</taxon>
        <taxon>Elysia</taxon>
    </lineage>
</organism>
<proteinExistence type="predicted"/>
<keyword evidence="2" id="KW-1185">Reference proteome</keyword>